<dbReference type="EMBL" id="JAAMPA010000002">
    <property type="protein sequence ID" value="NIH69514.1"/>
    <property type="molecule type" value="Genomic_DNA"/>
</dbReference>
<dbReference type="InterPro" id="IPR013216">
    <property type="entry name" value="Methyltransf_11"/>
</dbReference>
<gene>
    <name evidence="3" type="ORF">FB380_004002</name>
</gene>
<sequence length="242" mass="25441">MDADRYAGFPAGFFDRSDDGPDAGFYDRPRLVTHIDEGAIAAVGELYAELGIDGAAPGPDGSAPGPDGSAPGPDGSAPGPDGSARRPTRVLDLMSSWVSHFRTPPAELVVLGMNDEELAANPAATQRLVHDLNADPRVPLPDADVDAAVCCVSIDYLTRPVEVLAEVGRVLRPGGPLAITFSDRCFPTKAVRGWLATDDRQHGAVVAELVRRTGRFTEPTVSLRTPPGPGDPLYAVVATRLP</sequence>
<protein>
    <recommendedName>
        <fullName evidence="2">Methyltransferase type 11 domain-containing protein</fullName>
    </recommendedName>
</protein>
<reference evidence="3 4" key="1">
    <citation type="submission" date="2020-02" db="EMBL/GenBank/DDBJ databases">
        <title>Sequencing the genomes of 1000 actinobacteria strains.</title>
        <authorList>
            <person name="Klenk H.-P."/>
        </authorList>
    </citation>
    <scope>NUCLEOTIDE SEQUENCE [LARGE SCALE GENOMIC DNA]</scope>
    <source>
        <strain evidence="3 4">DSM 45201</strain>
    </source>
</reference>
<evidence type="ECO:0000313" key="3">
    <source>
        <dbReference type="EMBL" id="NIH69514.1"/>
    </source>
</evidence>
<feature type="region of interest" description="Disordered" evidence="1">
    <location>
        <begin position="1"/>
        <end position="24"/>
    </location>
</feature>
<dbReference type="Gene3D" id="3.40.50.150">
    <property type="entry name" value="Vaccinia Virus protein VP39"/>
    <property type="match status" value="1"/>
</dbReference>
<comment type="caution">
    <text evidence="3">The sequence shown here is derived from an EMBL/GenBank/DDBJ whole genome shotgun (WGS) entry which is preliminary data.</text>
</comment>
<name>A0A846LSW2_9ACTN</name>
<dbReference type="SUPFAM" id="SSF53335">
    <property type="entry name" value="S-adenosyl-L-methionine-dependent methyltransferases"/>
    <property type="match status" value="1"/>
</dbReference>
<evidence type="ECO:0000259" key="2">
    <source>
        <dbReference type="Pfam" id="PF08241"/>
    </source>
</evidence>
<dbReference type="InterPro" id="IPR029063">
    <property type="entry name" value="SAM-dependent_MTases_sf"/>
</dbReference>
<dbReference type="PANTHER" id="PTHR43036:SF2">
    <property type="entry name" value="OS04G0481300 PROTEIN"/>
    <property type="match status" value="1"/>
</dbReference>
<dbReference type="Proteomes" id="UP000552836">
    <property type="component" value="Unassembled WGS sequence"/>
</dbReference>
<organism evidence="3 4">
    <name type="scientific">Modestobacter marinus</name>
    <dbReference type="NCBI Taxonomy" id="477641"/>
    <lineage>
        <taxon>Bacteria</taxon>
        <taxon>Bacillati</taxon>
        <taxon>Actinomycetota</taxon>
        <taxon>Actinomycetes</taxon>
        <taxon>Geodermatophilales</taxon>
        <taxon>Geodermatophilaceae</taxon>
        <taxon>Modestobacter</taxon>
    </lineage>
</organism>
<dbReference type="Pfam" id="PF08241">
    <property type="entry name" value="Methyltransf_11"/>
    <property type="match status" value="1"/>
</dbReference>
<dbReference type="AlphaFoldDB" id="A0A846LSW2"/>
<evidence type="ECO:0000256" key="1">
    <source>
        <dbReference type="SAM" id="MobiDB-lite"/>
    </source>
</evidence>
<dbReference type="PANTHER" id="PTHR43036">
    <property type="entry name" value="OSJNBB0011N17.9 PROTEIN"/>
    <property type="match status" value="1"/>
</dbReference>
<feature type="compositionally biased region" description="Basic and acidic residues" evidence="1">
    <location>
        <begin position="15"/>
        <end position="24"/>
    </location>
</feature>
<accession>A0A846LSW2</accession>
<feature type="compositionally biased region" description="Low complexity" evidence="1">
    <location>
        <begin position="53"/>
        <end position="82"/>
    </location>
</feature>
<proteinExistence type="predicted"/>
<dbReference type="RefSeq" id="WP_166757002.1">
    <property type="nucleotide sequence ID" value="NZ_BAABJU010000020.1"/>
</dbReference>
<feature type="region of interest" description="Disordered" evidence="1">
    <location>
        <begin position="53"/>
        <end position="86"/>
    </location>
</feature>
<dbReference type="GO" id="GO:0008757">
    <property type="term" value="F:S-adenosylmethionine-dependent methyltransferase activity"/>
    <property type="evidence" value="ECO:0007669"/>
    <property type="project" value="InterPro"/>
</dbReference>
<evidence type="ECO:0000313" key="4">
    <source>
        <dbReference type="Proteomes" id="UP000552836"/>
    </source>
</evidence>
<feature type="domain" description="Methyltransferase type 11" evidence="2">
    <location>
        <begin position="129"/>
        <end position="179"/>
    </location>
</feature>